<evidence type="ECO:0000313" key="3">
    <source>
        <dbReference type="Proteomes" id="UP000254794"/>
    </source>
</evidence>
<evidence type="ECO:0000256" key="1">
    <source>
        <dbReference type="SAM" id="MobiDB-lite"/>
    </source>
</evidence>
<feature type="region of interest" description="Disordered" evidence="1">
    <location>
        <begin position="262"/>
        <end position="300"/>
    </location>
</feature>
<keyword evidence="3" id="KW-1185">Reference proteome</keyword>
<proteinExistence type="predicted"/>
<gene>
    <name evidence="2" type="primary">IvrA_1</name>
    <name evidence="2" type="ORF">NCTC13316_00245</name>
</gene>
<accession>A0A378JHL7</accession>
<dbReference type="Proteomes" id="UP000254794">
    <property type="component" value="Unassembled WGS sequence"/>
</dbReference>
<protein>
    <submittedName>
        <fullName evidence="2">Legionella vir region protein</fullName>
    </submittedName>
</protein>
<dbReference type="EMBL" id="UGOD01000001">
    <property type="protein sequence ID" value="STX50178.1"/>
    <property type="molecule type" value="Genomic_DNA"/>
</dbReference>
<dbReference type="RefSeq" id="WP_176579736.1">
    <property type="nucleotide sequence ID" value="NZ_CAAAHP010000015.1"/>
</dbReference>
<name>A0A378JHL7_9GAMM</name>
<organism evidence="2 3">
    <name type="scientific">Legionella busanensis</name>
    <dbReference type="NCBI Taxonomy" id="190655"/>
    <lineage>
        <taxon>Bacteria</taxon>
        <taxon>Pseudomonadati</taxon>
        <taxon>Pseudomonadota</taxon>
        <taxon>Gammaproteobacteria</taxon>
        <taxon>Legionellales</taxon>
        <taxon>Legionellaceae</taxon>
        <taxon>Legionella</taxon>
    </lineage>
</organism>
<dbReference type="AlphaFoldDB" id="A0A378JHL7"/>
<evidence type="ECO:0000313" key="2">
    <source>
        <dbReference type="EMBL" id="STX50178.1"/>
    </source>
</evidence>
<reference evidence="2 3" key="1">
    <citation type="submission" date="2018-06" db="EMBL/GenBank/DDBJ databases">
        <authorList>
            <consortium name="Pathogen Informatics"/>
            <person name="Doyle S."/>
        </authorList>
    </citation>
    <scope>NUCLEOTIDE SEQUENCE [LARGE SCALE GENOMIC DNA]</scope>
    <source>
        <strain evidence="2 3">NCTC13316</strain>
    </source>
</reference>
<sequence length="300" mass="34209">MDYLTINNKELSALNGLPFLQRLVYLQGLRPYVDYETGIVGVKRGVSYQSISEILYIEPHPGIQSGSPSKDQLRRALRGLVKAGLLESLCTEKNLIFKCMLVEVYKSVQNKLAIKPPHQTATPINGDSAEEIRVFDNNSIHSATPKTAKAAIPQYNNYYIFLFKQFSRFWELYPIKKSQQYAWKVFQEINPSDELIEQILSALQAQINFIQQQKAQGLWVPNWKNPANWLAQQCWADELTHYSQDIKNANYETSHTQPTAYDPLWSSCGSGSEDESGKNGEDEASNVISFARRANERETY</sequence>